<dbReference type="Proteomes" id="UP000813824">
    <property type="component" value="Unassembled WGS sequence"/>
</dbReference>
<name>A0A8K0XRV9_9AGAR</name>
<dbReference type="Gene3D" id="2.40.110.10">
    <property type="entry name" value="Butyryl-CoA Dehydrogenase, subunit A, domain 2"/>
    <property type="match status" value="1"/>
</dbReference>
<comment type="caution">
    <text evidence="1">The sequence shown here is derived from an EMBL/GenBank/DDBJ whole genome shotgun (WGS) entry which is preliminary data.</text>
</comment>
<dbReference type="AlphaFoldDB" id="A0A8K0XRV9"/>
<dbReference type="GO" id="GO:0003997">
    <property type="term" value="F:acyl-CoA oxidase activity"/>
    <property type="evidence" value="ECO:0007669"/>
    <property type="project" value="InterPro"/>
</dbReference>
<dbReference type="GO" id="GO:0033540">
    <property type="term" value="P:fatty acid beta-oxidation using acyl-CoA oxidase"/>
    <property type="evidence" value="ECO:0007669"/>
    <property type="project" value="TreeGrafter"/>
</dbReference>
<dbReference type="GO" id="GO:0071949">
    <property type="term" value="F:FAD binding"/>
    <property type="evidence" value="ECO:0007669"/>
    <property type="project" value="InterPro"/>
</dbReference>
<protein>
    <recommendedName>
        <fullName evidence="3">Acyl-CoA oxidase</fullName>
    </recommendedName>
</protein>
<reference evidence="1" key="1">
    <citation type="journal article" date="2021" name="New Phytol.">
        <title>Evolutionary innovations through gain and loss of genes in the ectomycorrhizal Boletales.</title>
        <authorList>
            <person name="Wu G."/>
            <person name="Miyauchi S."/>
            <person name="Morin E."/>
            <person name="Kuo A."/>
            <person name="Drula E."/>
            <person name="Varga T."/>
            <person name="Kohler A."/>
            <person name="Feng B."/>
            <person name="Cao Y."/>
            <person name="Lipzen A."/>
            <person name="Daum C."/>
            <person name="Hundley H."/>
            <person name="Pangilinan J."/>
            <person name="Johnson J."/>
            <person name="Barry K."/>
            <person name="LaButti K."/>
            <person name="Ng V."/>
            <person name="Ahrendt S."/>
            <person name="Min B."/>
            <person name="Choi I.G."/>
            <person name="Park H."/>
            <person name="Plett J.M."/>
            <person name="Magnuson J."/>
            <person name="Spatafora J.W."/>
            <person name="Nagy L.G."/>
            <person name="Henrissat B."/>
            <person name="Grigoriev I.V."/>
            <person name="Yang Z.L."/>
            <person name="Xu J."/>
            <person name="Martin F.M."/>
        </authorList>
    </citation>
    <scope>NUCLEOTIDE SEQUENCE</scope>
    <source>
        <strain evidence="1">KKN 215</strain>
    </source>
</reference>
<dbReference type="SUPFAM" id="SSF56645">
    <property type="entry name" value="Acyl-CoA dehydrogenase NM domain-like"/>
    <property type="match status" value="1"/>
</dbReference>
<dbReference type="Gene3D" id="1.20.140.10">
    <property type="entry name" value="Butyryl-CoA Dehydrogenase, subunit A, domain 3"/>
    <property type="match status" value="1"/>
</dbReference>
<keyword evidence="2" id="KW-1185">Reference proteome</keyword>
<sequence>MDNKLYEHPLFTVRHELLSPEDRIRVTYERARLVIQTWDLTPDEIGNCTRRFWLHQQDPMFALDPALANIVTCSINLFIGTLYPLLSKKPYLRPLVEKARKAEILGNLFLSELGHGLDILNLETTATKVSDGFILNTPTESATKFMPPTLPVDGVPRWGIVMAKLIVDGDERGVHPFLVQTSDEFGMCPGVSNTCLPVRSGTMLDYSLTSFDNIRLPSTAFLGHSMDPPKDRRELLHGYISRIPIGTSAIGMPAAVSVKLLATLAADYSLRRHVQGSLATKVPIISFRTQALPVLYTTAIAHVLTAWMAHVVDFYVTERNELGTRITLGTVFKTTSIRMALHCCRNLGERLGAQSLFPQNMLGTMETDLRGISIAEGDILALCIRLFTEILLGRHNDLPIPHQADTLLAKRYTAYVNSNTFLMSSFPAGHRDSRFNDLILPQCEPAVRALGHALAYSAAVDAGVAQPLLDLFEMACIKLDSGWYTEYAGISEAVRMQKEDRAASQALPNLKRYVDELGVRKWLPSPIITDSKWEKWLRDVKLDNRAFAGGLLRRSSRLEGMLARL</sequence>
<dbReference type="InterPro" id="IPR009100">
    <property type="entry name" value="AcylCoA_DH/oxidase_NM_dom_sf"/>
</dbReference>
<dbReference type="InterPro" id="IPR012258">
    <property type="entry name" value="Acyl-CoA_oxidase"/>
</dbReference>
<dbReference type="PANTHER" id="PTHR10909:SF382">
    <property type="entry name" value="ACYL-COENZYME A OXIDASE"/>
    <property type="match status" value="1"/>
</dbReference>
<proteinExistence type="predicted"/>
<evidence type="ECO:0000313" key="1">
    <source>
        <dbReference type="EMBL" id="KAH8102909.1"/>
    </source>
</evidence>
<dbReference type="GO" id="GO:0055088">
    <property type="term" value="P:lipid homeostasis"/>
    <property type="evidence" value="ECO:0007669"/>
    <property type="project" value="TreeGrafter"/>
</dbReference>
<dbReference type="EMBL" id="JAEVFJ010000008">
    <property type="protein sequence ID" value="KAH8102909.1"/>
    <property type="molecule type" value="Genomic_DNA"/>
</dbReference>
<dbReference type="GO" id="GO:0005504">
    <property type="term" value="F:fatty acid binding"/>
    <property type="evidence" value="ECO:0007669"/>
    <property type="project" value="TreeGrafter"/>
</dbReference>
<accession>A0A8K0XRV9</accession>
<evidence type="ECO:0008006" key="3">
    <source>
        <dbReference type="Google" id="ProtNLM"/>
    </source>
</evidence>
<dbReference type="PANTHER" id="PTHR10909">
    <property type="entry name" value="ELECTRON TRANSPORT OXIDOREDUCTASE"/>
    <property type="match status" value="1"/>
</dbReference>
<dbReference type="SUPFAM" id="SSF47203">
    <property type="entry name" value="Acyl-CoA dehydrogenase C-terminal domain-like"/>
    <property type="match status" value="1"/>
</dbReference>
<dbReference type="InterPro" id="IPR036250">
    <property type="entry name" value="AcylCo_DH-like_C"/>
</dbReference>
<organism evidence="1 2">
    <name type="scientific">Cristinia sonorae</name>
    <dbReference type="NCBI Taxonomy" id="1940300"/>
    <lineage>
        <taxon>Eukaryota</taxon>
        <taxon>Fungi</taxon>
        <taxon>Dikarya</taxon>
        <taxon>Basidiomycota</taxon>
        <taxon>Agaricomycotina</taxon>
        <taxon>Agaricomycetes</taxon>
        <taxon>Agaricomycetidae</taxon>
        <taxon>Agaricales</taxon>
        <taxon>Pleurotineae</taxon>
        <taxon>Stephanosporaceae</taxon>
        <taxon>Cristinia</taxon>
    </lineage>
</organism>
<dbReference type="GO" id="GO:0005777">
    <property type="term" value="C:peroxisome"/>
    <property type="evidence" value="ECO:0007669"/>
    <property type="project" value="InterPro"/>
</dbReference>
<dbReference type="OrthoDB" id="538336at2759"/>
<dbReference type="InterPro" id="IPR046373">
    <property type="entry name" value="Acyl-CoA_Oxase/DH_mid-dom_sf"/>
</dbReference>
<gene>
    <name evidence="1" type="ORF">BXZ70DRAFT_889443</name>
</gene>
<evidence type="ECO:0000313" key="2">
    <source>
        <dbReference type="Proteomes" id="UP000813824"/>
    </source>
</evidence>